<keyword evidence="4" id="KW-1185">Reference proteome</keyword>
<name>A0ABT3RQ41_9BACT</name>
<protein>
    <submittedName>
        <fullName evidence="3">Potassium channel family protein</fullName>
    </submittedName>
</protein>
<dbReference type="GO" id="GO:0034220">
    <property type="term" value="P:monoatomic ion transmembrane transport"/>
    <property type="evidence" value="ECO:0007669"/>
    <property type="project" value="UniProtKB-KW"/>
</dbReference>
<accession>A0ABT3RQ41</accession>
<feature type="transmembrane region" description="Helical" evidence="1">
    <location>
        <begin position="91"/>
        <end position="116"/>
    </location>
</feature>
<keyword evidence="1" id="KW-0812">Transmembrane</keyword>
<dbReference type="Gene3D" id="1.10.287.70">
    <property type="match status" value="1"/>
</dbReference>
<dbReference type="InterPro" id="IPR013099">
    <property type="entry name" value="K_chnl_dom"/>
</dbReference>
<feature type="transmembrane region" description="Helical" evidence="1">
    <location>
        <begin position="7"/>
        <end position="30"/>
    </location>
</feature>
<comment type="caution">
    <text evidence="3">The sequence shown here is derived from an EMBL/GenBank/DDBJ whole genome shotgun (WGS) entry which is preliminary data.</text>
</comment>
<evidence type="ECO:0000313" key="4">
    <source>
        <dbReference type="Proteomes" id="UP001209885"/>
    </source>
</evidence>
<evidence type="ECO:0000259" key="2">
    <source>
        <dbReference type="Pfam" id="PF07885"/>
    </source>
</evidence>
<keyword evidence="3" id="KW-0407">Ion channel</keyword>
<proteinExistence type="predicted"/>
<keyword evidence="1" id="KW-0472">Membrane</keyword>
<reference evidence="3 4" key="1">
    <citation type="submission" date="2022-11" db="EMBL/GenBank/DDBJ databases">
        <title>The characterization of three novel Bacteroidetes species and genomic analysis of their roles in tidal elemental geochemical cycles.</title>
        <authorList>
            <person name="Ma K."/>
        </authorList>
    </citation>
    <scope>NUCLEOTIDE SEQUENCE [LARGE SCALE GENOMIC DNA]</scope>
    <source>
        <strain evidence="3 4">M17</strain>
    </source>
</reference>
<feature type="transmembrane region" description="Helical" evidence="1">
    <location>
        <begin position="36"/>
        <end position="54"/>
    </location>
</feature>
<sequence>MAKKYKISLWVNVLLAITLFFTIFVVNLLPVEFKRGTYGISYAFIILFCSYVVSHKTNEIHKAKKSKVFVVGLTLFILRIGGSLIPESLFFKIVSVAELFFFIYIVFRLIIIIAAARKVTPSVIFEAINGYLLLGIVISLLIGIGYLYDNNSFNFSVNQTILDDDIGSKTGMFLYYGFITLTTVGYGDLVPSSNFGRSIAIFTGVAGQLYLTVILAFLIGKLSSPKRPSKND</sequence>
<keyword evidence="3" id="KW-0406">Ion transport</keyword>
<organism evidence="3 4">
    <name type="scientific">Mangrovivirga halotolerans</name>
    <dbReference type="NCBI Taxonomy" id="2993936"/>
    <lineage>
        <taxon>Bacteria</taxon>
        <taxon>Pseudomonadati</taxon>
        <taxon>Bacteroidota</taxon>
        <taxon>Cytophagia</taxon>
        <taxon>Cytophagales</taxon>
        <taxon>Mangrovivirgaceae</taxon>
        <taxon>Mangrovivirga</taxon>
    </lineage>
</organism>
<dbReference type="Pfam" id="PF07885">
    <property type="entry name" value="Ion_trans_2"/>
    <property type="match status" value="1"/>
</dbReference>
<dbReference type="EMBL" id="JAPFQN010000005">
    <property type="protein sequence ID" value="MCX2743899.1"/>
    <property type="molecule type" value="Genomic_DNA"/>
</dbReference>
<dbReference type="SUPFAM" id="SSF81324">
    <property type="entry name" value="Voltage-gated potassium channels"/>
    <property type="match status" value="2"/>
</dbReference>
<evidence type="ECO:0000256" key="1">
    <source>
        <dbReference type="SAM" id="Phobius"/>
    </source>
</evidence>
<dbReference type="RefSeq" id="WP_266056361.1">
    <property type="nucleotide sequence ID" value="NZ_JAPFQN010000005.1"/>
</dbReference>
<feature type="domain" description="Potassium channel" evidence="2">
    <location>
        <begin position="171"/>
        <end position="220"/>
    </location>
</feature>
<keyword evidence="3" id="KW-0813">Transport</keyword>
<dbReference type="Proteomes" id="UP001209885">
    <property type="component" value="Unassembled WGS sequence"/>
</dbReference>
<evidence type="ECO:0000313" key="3">
    <source>
        <dbReference type="EMBL" id="MCX2743899.1"/>
    </source>
</evidence>
<feature type="transmembrane region" description="Helical" evidence="1">
    <location>
        <begin position="66"/>
        <end position="85"/>
    </location>
</feature>
<gene>
    <name evidence="3" type="ORF">OO013_08480</name>
</gene>
<feature type="transmembrane region" description="Helical" evidence="1">
    <location>
        <begin position="199"/>
        <end position="220"/>
    </location>
</feature>
<keyword evidence="1" id="KW-1133">Transmembrane helix</keyword>
<feature type="transmembrane region" description="Helical" evidence="1">
    <location>
        <begin position="128"/>
        <end position="148"/>
    </location>
</feature>